<dbReference type="GO" id="GO:0005789">
    <property type="term" value="C:endoplasmic reticulum membrane"/>
    <property type="evidence" value="ECO:0007669"/>
    <property type="project" value="TreeGrafter"/>
</dbReference>
<evidence type="ECO:0000259" key="4">
    <source>
        <dbReference type="Pfam" id="PF01852"/>
    </source>
</evidence>
<accession>A0A7J7MJS3</accession>
<evidence type="ECO:0000313" key="5">
    <source>
        <dbReference type="EMBL" id="KAF6155062.1"/>
    </source>
</evidence>
<keyword evidence="6" id="KW-1185">Reference proteome</keyword>
<comment type="subcellular location">
    <subcellularLocation>
        <location evidence="1">Membrane</location>
        <topology evidence="1">Single-pass membrane protein</topology>
    </subcellularLocation>
</comment>
<evidence type="ECO:0000256" key="1">
    <source>
        <dbReference type="ARBA" id="ARBA00004167"/>
    </source>
</evidence>
<dbReference type="PANTHER" id="PTHR15351:SF3">
    <property type="entry name" value="ERLIN"/>
    <property type="match status" value="1"/>
</dbReference>
<dbReference type="Pfam" id="PF01852">
    <property type="entry name" value="START"/>
    <property type="match status" value="1"/>
</dbReference>
<dbReference type="GO" id="GO:0031625">
    <property type="term" value="F:ubiquitin protein ligase binding"/>
    <property type="evidence" value="ECO:0007669"/>
    <property type="project" value="InterPro"/>
</dbReference>
<dbReference type="AlphaFoldDB" id="A0A7J7MJS3"/>
<comment type="similarity">
    <text evidence="2">Belongs to the band 7/mec-2 family.</text>
</comment>
<evidence type="ECO:0000313" key="6">
    <source>
        <dbReference type="Proteomes" id="UP000541444"/>
    </source>
</evidence>
<dbReference type="InterPro" id="IPR033294">
    <property type="entry name" value="Erlin1/2"/>
</dbReference>
<protein>
    <recommendedName>
        <fullName evidence="4">START domain-containing protein</fullName>
    </recommendedName>
</protein>
<dbReference type="OrthoDB" id="77368at2759"/>
<dbReference type="GO" id="GO:0015485">
    <property type="term" value="F:cholesterol binding"/>
    <property type="evidence" value="ECO:0007669"/>
    <property type="project" value="TreeGrafter"/>
</dbReference>
<keyword evidence="3" id="KW-0472">Membrane</keyword>
<proteinExistence type="inferred from homology"/>
<organism evidence="5 6">
    <name type="scientific">Kingdonia uniflora</name>
    <dbReference type="NCBI Taxonomy" id="39325"/>
    <lineage>
        <taxon>Eukaryota</taxon>
        <taxon>Viridiplantae</taxon>
        <taxon>Streptophyta</taxon>
        <taxon>Embryophyta</taxon>
        <taxon>Tracheophyta</taxon>
        <taxon>Spermatophyta</taxon>
        <taxon>Magnoliopsida</taxon>
        <taxon>Ranunculales</taxon>
        <taxon>Circaeasteraceae</taxon>
        <taxon>Kingdonia</taxon>
    </lineage>
</organism>
<comment type="caution">
    <text evidence="5">The sequence shown here is derived from an EMBL/GenBank/DDBJ whole genome shotgun (WGS) entry which is preliminary data.</text>
</comment>
<evidence type="ECO:0000256" key="2">
    <source>
        <dbReference type="ARBA" id="ARBA00008164"/>
    </source>
</evidence>
<sequence length="238" mass="27925">MISFGKIEVVNRLRKEFVHETLLNYGVQYDKKWIYDKIHNEINQFYSAQSQRQVYIDMFDQIDVKMKASIRRNFEQMEEERTKVLIAMEKQMVAEKEAETRKKFALAEAEKNATLPGDNKKLKTIWYMAREKSLANANFNKVMKEAEANKLKLTPEYLELRLVLFFSERPQHVILITVGGMKNGALQLMHGELQVLSPLAPIREVNFLRFYKQHVEGDWAVVDVSVDMNRDTSNPQTF</sequence>
<gene>
    <name evidence="5" type="ORF">GIB67_035809</name>
</gene>
<name>A0A7J7MJS3_9MAGN</name>
<dbReference type="Proteomes" id="UP000541444">
    <property type="component" value="Unassembled WGS sequence"/>
</dbReference>
<feature type="non-terminal residue" evidence="5">
    <location>
        <position position="1"/>
    </location>
</feature>
<dbReference type="InterPro" id="IPR002913">
    <property type="entry name" value="START_lipid-bd_dom"/>
</dbReference>
<dbReference type="EMBL" id="JACGCM010001441">
    <property type="protein sequence ID" value="KAF6155062.1"/>
    <property type="molecule type" value="Genomic_DNA"/>
</dbReference>
<reference evidence="5 6" key="1">
    <citation type="journal article" date="2020" name="IScience">
        <title>Genome Sequencing of the Endangered Kingdonia uniflora (Circaeasteraceae, Ranunculales) Reveals Potential Mechanisms of Evolutionary Specialization.</title>
        <authorList>
            <person name="Sun Y."/>
            <person name="Deng T."/>
            <person name="Zhang A."/>
            <person name="Moore M.J."/>
            <person name="Landis J.B."/>
            <person name="Lin N."/>
            <person name="Zhang H."/>
            <person name="Zhang X."/>
            <person name="Huang J."/>
            <person name="Zhang X."/>
            <person name="Sun H."/>
            <person name="Wang H."/>
        </authorList>
    </citation>
    <scope>NUCLEOTIDE SEQUENCE [LARGE SCALE GENOMIC DNA]</scope>
    <source>
        <strain evidence="5">TB1705</strain>
        <tissue evidence="5">Leaf</tissue>
    </source>
</reference>
<dbReference type="PANTHER" id="PTHR15351">
    <property type="entry name" value="ERLIN (ER LIPID RAFT ASSOCIATED PROTEIN) HOMOLOG"/>
    <property type="match status" value="1"/>
</dbReference>
<evidence type="ECO:0000256" key="3">
    <source>
        <dbReference type="ARBA" id="ARBA00023136"/>
    </source>
</evidence>
<dbReference type="GO" id="GO:0032933">
    <property type="term" value="P:SREBP signaling pathway"/>
    <property type="evidence" value="ECO:0007669"/>
    <property type="project" value="TreeGrafter"/>
</dbReference>
<feature type="domain" description="START" evidence="4">
    <location>
        <begin position="182"/>
        <end position="233"/>
    </location>
</feature>